<name>A0AAD4TFS1_9MAGN</name>
<evidence type="ECO:0000256" key="1">
    <source>
        <dbReference type="SAM" id="MobiDB-lite"/>
    </source>
</evidence>
<dbReference type="EMBL" id="JAJJMB010001807">
    <property type="protein sequence ID" value="KAI3955101.1"/>
    <property type="molecule type" value="Genomic_DNA"/>
</dbReference>
<protein>
    <submittedName>
        <fullName evidence="2">Uncharacterized protein</fullName>
    </submittedName>
</protein>
<gene>
    <name evidence="2" type="ORF">MKW98_026464</name>
</gene>
<organism evidence="2 3">
    <name type="scientific">Papaver atlanticum</name>
    <dbReference type="NCBI Taxonomy" id="357466"/>
    <lineage>
        <taxon>Eukaryota</taxon>
        <taxon>Viridiplantae</taxon>
        <taxon>Streptophyta</taxon>
        <taxon>Embryophyta</taxon>
        <taxon>Tracheophyta</taxon>
        <taxon>Spermatophyta</taxon>
        <taxon>Magnoliopsida</taxon>
        <taxon>Ranunculales</taxon>
        <taxon>Papaveraceae</taxon>
        <taxon>Papaveroideae</taxon>
        <taxon>Papaver</taxon>
    </lineage>
</organism>
<feature type="compositionally biased region" description="Basic and acidic residues" evidence="1">
    <location>
        <begin position="1"/>
        <end position="24"/>
    </location>
</feature>
<feature type="region of interest" description="Disordered" evidence="1">
    <location>
        <begin position="1"/>
        <end position="151"/>
    </location>
</feature>
<evidence type="ECO:0000313" key="3">
    <source>
        <dbReference type="Proteomes" id="UP001202328"/>
    </source>
</evidence>
<reference evidence="2" key="1">
    <citation type="submission" date="2022-04" db="EMBL/GenBank/DDBJ databases">
        <title>A functionally conserved STORR gene fusion in Papaver species that diverged 16.8 million years ago.</title>
        <authorList>
            <person name="Catania T."/>
        </authorList>
    </citation>
    <scope>NUCLEOTIDE SEQUENCE</scope>
    <source>
        <strain evidence="2">S-188037</strain>
    </source>
</reference>
<feature type="compositionally biased region" description="Low complexity" evidence="1">
    <location>
        <begin position="130"/>
        <end position="139"/>
    </location>
</feature>
<accession>A0AAD4TFS1</accession>
<dbReference type="Proteomes" id="UP001202328">
    <property type="component" value="Unassembled WGS sequence"/>
</dbReference>
<feature type="compositionally biased region" description="Basic and acidic residues" evidence="1">
    <location>
        <begin position="120"/>
        <end position="129"/>
    </location>
</feature>
<proteinExistence type="predicted"/>
<feature type="compositionally biased region" description="Basic and acidic residues" evidence="1">
    <location>
        <begin position="41"/>
        <end position="60"/>
    </location>
</feature>
<keyword evidence="3" id="KW-1185">Reference proteome</keyword>
<comment type="caution">
    <text evidence="2">The sequence shown here is derived from an EMBL/GenBank/DDBJ whole genome shotgun (WGS) entry which is preliminary data.</text>
</comment>
<sequence length="151" mass="16641">MEEVEETQKSTEAEEPGKQEESKSEGTGVDRSVKGPTNVNKFDEEKPELQSRMEEDRENNPTDAEDSAEEVKPESQDSMEEDTEKNPTDAEKSDEEERPESQNGLDKDTEEGPTASGHSGEGEKSDSSKSDCASSGDSDNVPLSVWKRKAR</sequence>
<evidence type="ECO:0000313" key="2">
    <source>
        <dbReference type="EMBL" id="KAI3955101.1"/>
    </source>
</evidence>
<dbReference type="AlphaFoldDB" id="A0AAD4TFS1"/>